<protein>
    <submittedName>
        <fullName evidence="5">Disks large like protein 5</fullName>
    </submittedName>
</protein>
<dbReference type="InterPro" id="IPR027417">
    <property type="entry name" value="P-loop_NTPase"/>
</dbReference>
<feature type="coiled-coil region" evidence="1">
    <location>
        <begin position="313"/>
        <end position="340"/>
    </location>
</feature>
<feature type="region of interest" description="Disordered" evidence="2">
    <location>
        <begin position="958"/>
        <end position="992"/>
    </location>
</feature>
<dbReference type="SUPFAM" id="SSF52540">
    <property type="entry name" value="P-loop containing nucleoside triphosphate hydrolases"/>
    <property type="match status" value="1"/>
</dbReference>
<feature type="region of interest" description="Disordered" evidence="2">
    <location>
        <begin position="839"/>
        <end position="883"/>
    </location>
</feature>
<feature type="domain" description="PDZ" evidence="4">
    <location>
        <begin position="1283"/>
        <end position="1362"/>
    </location>
</feature>
<proteinExistence type="predicted"/>
<accession>A0A151JBE4</accession>
<dbReference type="CDD" id="cd11860">
    <property type="entry name" value="SH3_DLG5"/>
    <property type="match status" value="1"/>
</dbReference>
<dbReference type="InterPro" id="IPR036034">
    <property type="entry name" value="PDZ_sf"/>
</dbReference>
<feature type="compositionally biased region" description="Low complexity" evidence="2">
    <location>
        <begin position="1370"/>
        <end position="1387"/>
    </location>
</feature>
<dbReference type="GO" id="GO:0005886">
    <property type="term" value="C:plasma membrane"/>
    <property type="evidence" value="ECO:0007669"/>
    <property type="project" value="TreeGrafter"/>
</dbReference>
<evidence type="ECO:0000256" key="1">
    <source>
        <dbReference type="SAM" id="Coils"/>
    </source>
</evidence>
<feature type="compositionally biased region" description="Low complexity" evidence="2">
    <location>
        <begin position="1080"/>
        <end position="1089"/>
    </location>
</feature>
<feature type="compositionally biased region" description="Low complexity" evidence="2">
    <location>
        <begin position="974"/>
        <end position="984"/>
    </location>
</feature>
<dbReference type="GO" id="GO:0035331">
    <property type="term" value="P:negative regulation of hippo signaling"/>
    <property type="evidence" value="ECO:0007669"/>
    <property type="project" value="TreeGrafter"/>
</dbReference>
<feature type="region of interest" description="Disordered" evidence="2">
    <location>
        <begin position="1202"/>
        <end position="1269"/>
    </location>
</feature>
<feature type="domain" description="Guanylate kinase-like" evidence="3">
    <location>
        <begin position="1781"/>
        <end position="1933"/>
    </location>
</feature>
<dbReference type="PANTHER" id="PTHR46360:SF1">
    <property type="entry name" value="DISKS LARGE HOMOLOG 5"/>
    <property type="match status" value="1"/>
</dbReference>
<reference evidence="5 6" key="1">
    <citation type="submission" date="2015-09" db="EMBL/GenBank/DDBJ databases">
        <title>Trachymyrmex cornetzi WGS genome.</title>
        <authorList>
            <person name="Nygaard S."/>
            <person name="Hu H."/>
            <person name="Boomsma J."/>
            <person name="Zhang G."/>
        </authorList>
    </citation>
    <scope>NUCLEOTIDE SEQUENCE [LARGE SCALE GENOMIC DNA]</scope>
    <source>
        <strain evidence="5">Tcor2-1</strain>
        <tissue evidence="5">Whole body</tissue>
    </source>
</reference>
<organism evidence="5 6">
    <name type="scientific">Trachymyrmex cornetzi</name>
    <dbReference type="NCBI Taxonomy" id="471704"/>
    <lineage>
        <taxon>Eukaryota</taxon>
        <taxon>Metazoa</taxon>
        <taxon>Ecdysozoa</taxon>
        <taxon>Arthropoda</taxon>
        <taxon>Hexapoda</taxon>
        <taxon>Insecta</taxon>
        <taxon>Pterygota</taxon>
        <taxon>Neoptera</taxon>
        <taxon>Endopterygota</taxon>
        <taxon>Hymenoptera</taxon>
        <taxon>Apocrita</taxon>
        <taxon>Aculeata</taxon>
        <taxon>Formicoidea</taxon>
        <taxon>Formicidae</taxon>
        <taxon>Myrmicinae</taxon>
        <taxon>Trachymyrmex</taxon>
    </lineage>
</organism>
<dbReference type="InterPro" id="IPR001478">
    <property type="entry name" value="PDZ"/>
</dbReference>
<feature type="region of interest" description="Disordered" evidence="2">
    <location>
        <begin position="377"/>
        <end position="396"/>
    </location>
</feature>
<feature type="compositionally biased region" description="Gly residues" evidence="2">
    <location>
        <begin position="1243"/>
        <end position="1254"/>
    </location>
</feature>
<evidence type="ECO:0000259" key="3">
    <source>
        <dbReference type="PROSITE" id="PS50052"/>
    </source>
</evidence>
<dbReference type="Gene3D" id="2.30.42.10">
    <property type="match status" value="4"/>
</dbReference>
<dbReference type="Proteomes" id="UP000078492">
    <property type="component" value="Unassembled WGS sequence"/>
</dbReference>
<feature type="domain" description="PDZ" evidence="4">
    <location>
        <begin position="1518"/>
        <end position="1598"/>
    </location>
</feature>
<dbReference type="STRING" id="471704.A0A151JBE4"/>
<feature type="compositionally biased region" description="Low complexity" evidence="2">
    <location>
        <begin position="1055"/>
        <end position="1068"/>
    </location>
</feature>
<dbReference type="SUPFAM" id="SSF50044">
    <property type="entry name" value="SH3-domain"/>
    <property type="match status" value="1"/>
</dbReference>
<dbReference type="InterPro" id="IPR008145">
    <property type="entry name" value="GK/Ca_channel_bsu"/>
</dbReference>
<name>A0A151JBE4_9HYME</name>
<dbReference type="Gene3D" id="2.30.30.40">
    <property type="entry name" value="SH3 Domains"/>
    <property type="match status" value="1"/>
</dbReference>
<feature type="region of interest" description="Disordered" evidence="2">
    <location>
        <begin position="1690"/>
        <end position="1719"/>
    </location>
</feature>
<feature type="compositionally biased region" description="Polar residues" evidence="2">
    <location>
        <begin position="1022"/>
        <end position="1034"/>
    </location>
</feature>
<dbReference type="CDD" id="cd06767">
    <property type="entry name" value="PDZ3_DLG5-like"/>
    <property type="match status" value="1"/>
</dbReference>
<dbReference type="Pfam" id="PF00595">
    <property type="entry name" value="PDZ"/>
    <property type="match status" value="4"/>
</dbReference>
<keyword evidence="6" id="KW-1185">Reference proteome</keyword>
<dbReference type="Pfam" id="PF00625">
    <property type="entry name" value="Guanylate_kin"/>
    <property type="match status" value="1"/>
</dbReference>
<dbReference type="InterPro" id="IPR048367">
    <property type="entry name" value="TNP-like_RNaseH_C"/>
</dbReference>
<evidence type="ECO:0000313" key="5">
    <source>
        <dbReference type="EMBL" id="KYN22434.1"/>
    </source>
</evidence>
<dbReference type="Gene3D" id="3.40.50.300">
    <property type="entry name" value="P-loop containing nucleotide triphosphate hydrolases"/>
    <property type="match status" value="1"/>
</dbReference>
<feature type="region of interest" description="Disordered" evidence="2">
    <location>
        <begin position="1493"/>
        <end position="1516"/>
    </location>
</feature>
<dbReference type="InterPro" id="IPR053004">
    <property type="entry name" value="MAGUK_Signaling_Regulators"/>
</dbReference>
<dbReference type="SMART" id="SM00228">
    <property type="entry name" value="PDZ"/>
    <property type="match status" value="4"/>
</dbReference>
<feature type="region of interest" description="Disordered" evidence="2">
    <location>
        <begin position="1009"/>
        <end position="1034"/>
    </location>
</feature>
<keyword evidence="1" id="KW-0175">Coiled coil</keyword>
<dbReference type="InterPro" id="IPR008144">
    <property type="entry name" value="Guanylate_kin-like_dom"/>
</dbReference>
<feature type="region of interest" description="Disordered" evidence="2">
    <location>
        <begin position="1048"/>
        <end position="1146"/>
    </location>
</feature>
<evidence type="ECO:0000256" key="2">
    <source>
        <dbReference type="SAM" id="MobiDB-lite"/>
    </source>
</evidence>
<dbReference type="PROSITE" id="PS50106">
    <property type="entry name" value="PDZ"/>
    <property type="match status" value="4"/>
</dbReference>
<feature type="domain" description="PDZ" evidence="4">
    <location>
        <begin position="627"/>
        <end position="694"/>
    </location>
</feature>
<dbReference type="InterPro" id="IPR036028">
    <property type="entry name" value="SH3-like_dom_sf"/>
</dbReference>
<dbReference type="Pfam" id="PF21789">
    <property type="entry name" value="TNP-like_RNaseH_C"/>
    <property type="match status" value="1"/>
</dbReference>
<sequence>MEGDSGSYGSVGSPVGGPECRSDYDGLQAQCDQAMHQLQLLRHKHSDTIRRLIIRACKKKSVMHRCEITMKELEYYRGQHIAVMNQLEATSQESSSLRAKYGDLANDKQRLDREVQSLQKELSELQRMQNQEVLVADATGNDAMNQHYLSALRKYEAVKDEYDSLRKRYDDLIASHSSALELSQEEAKRLKKQYDGVLEERNSALRERNGLKQQCTAAIRQWDIALRERNEYREALAKVQQQHEEAVKEINQAMMLRMKASKDMKRLTEERNAALQEYSLIMGERDTVHKEIEKLGDDLTQAYTKVTHLETQNKQLVEEKKTLSYQIETLKREISSALQDRDDTLKLCNELRQKFGDYSEGSSRDYKHRLELNSLSHERDSVSKEAEKETNTRDYATRDKQRMDNLEQANLELDKLRKSVDTLQAELEEAIQEAEVSKRRRDWAFSERDKIVLERESIRTLCDRLRKERDRAVSELAGALRDSDDIKKQRNEASKELKDLKEKIEFGDHALRTSQLAQIDDSNDWDMIPIHVEPGRICLDSDRGDLGLILVGGRDSPYYPNDTGVYVAQVTQGSALDGKLRVNDCIVRVNNVDCTSVSTRVILETLRSSTVNPATLIVKRRRITRRSLRTTQLSVGTVPHGITLELGIYISKISPGSLAAKDGNLAVGDRVLNINSKPMDTITTAHEAMAILNDDTVDVLTITTLKGIPVPSAASSETVAIDGSFVAEKQKMVNSCSQTEQERMMLKASSDDYERRYLSTNFADRNVYKAAKSVSGEKSSGISNAWDNFREKIDIVRGRKHSKERDDSKKKGHRNSSPNTFEQEQDAIAELDSVIDSYHKKASNSNNGVLKRSKRRGTEKIEKNGGTWPKARGGPLIQNGTGTILHPRKSKERFPLSVLLHPPKYDNYNYNRISNPIPLTNFSNVNNRHTVYKAVETPLPSFKTGQLFNQKPSFTPAVQFKDIPIDGGSKKPPSTEFESSTSETGRLGSALAPSETSIDFSVKSGGAGRDVDSYFANKRPQKYTTGSSSDTQVTTDTLQHNRVHSQLYSSGIGGSSTSAASTTSGPTSRQQMAPGNFPFPSHHPYAASSHLHHLHPHPTQHQNSLPSRYPSPPSLPSAQSGESIGLPDARTYCFEPPYSPGPSQTTPTTYGHLHTPSVDLHYHKPRALPLGIPCDTSIYGHGYEGGTLPGRKEDQRIRIPSNTSVTSKSSVGKLSTGSIERTSERGSPMPTFHVEVLSPGTGSTSGIGSSGGTVRGNSSSNKRASMPDYCYSQPRPAPGELRRVHIDKSVEPLGIQISCLESGGVFVSTVYEHSLASQVGLQIGDQLLEVCGINMRSATYQLAANVLRQCGNSITMLVQYSPDKYTELEGSASSSSSEAGDGAATGSRSGSPTPCNSPEAPRKSTVETLEPAEPERDATITITTTAPTVTTTAAPTMSTLRVEHMRPSASLEVRSTQEREREMRPSASLDINIRKPELRSAATLDRLSRAQMMRQNAMRSPTQEEQNRKPPPGPEPRYLLIETRKCSNLGISLVGGNGVGIFVHSVQPGCLAEEAGLFAGDRILEYNGVDLRQATAEQAALELARPADKVTLVAQYMLERYNEVKDKPGDSFYVKALFDRTGEVGDSLQLRFSKDDILYVDNTMFNGTPGHWRAWIVDQTGRRQTCGIIPSKFKVEEELLLRRSLGDLEQDTGKRSNTSARRSFFRRKKQQQRSSSSRDSCKEISHLTGVNLGWYSDSGTLNEDTLPASYQRVERLDYPTLRPVLIIGPLSECVVTKLLQEYTGQFTRCLAEAMHCSQSTLEQGLRDSLYVDYRKKGSYFECTTVQAVKDICEKNTHCILDVSMASIERLHRHQIYPIVLLIKFKDRTQIKEVKDSRYPSDKISTKAAKEMFEQALKIEAEYKHYISERHLCRLVSIWKITISSVLKMWNFLESKGFQFLPTRKLNQNSLENLFGKIREKGGNSLNPTLISFIRSFNTLLCHNFLNTGHENCEEDFDNILIQINDLKNFEANESNQEIDEITNNFTSIDTDYQKLQIMEKNSIRYISGYLIKKCLSKCYKKEKLLIEFNKVIFIHPCDQFPHMYLKKLYARMRIYYTLKFINRNFKSPKNPQKLIIWKHK</sequence>
<dbReference type="InterPro" id="IPR035537">
    <property type="entry name" value="DLG5_SH3"/>
</dbReference>
<feature type="compositionally biased region" description="Basic and acidic residues" evidence="2">
    <location>
        <begin position="797"/>
        <end position="809"/>
    </location>
</feature>
<feature type="region of interest" description="Disordered" evidence="2">
    <location>
        <begin position="797"/>
        <end position="823"/>
    </location>
</feature>
<dbReference type="SMART" id="SM00072">
    <property type="entry name" value="GuKc"/>
    <property type="match status" value="1"/>
</dbReference>
<gene>
    <name evidence="5" type="ORF">ALC57_05152</name>
</gene>
<feature type="compositionally biased region" description="Polar residues" evidence="2">
    <location>
        <begin position="1202"/>
        <end position="1220"/>
    </location>
</feature>
<evidence type="ECO:0000313" key="6">
    <source>
        <dbReference type="Proteomes" id="UP000078492"/>
    </source>
</evidence>
<feature type="compositionally biased region" description="Polar residues" evidence="2">
    <location>
        <begin position="1493"/>
        <end position="1504"/>
    </location>
</feature>
<feature type="region of interest" description="Disordered" evidence="2">
    <location>
        <begin position="1367"/>
        <end position="1424"/>
    </location>
</feature>
<dbReference type="SUPFAM" id="SSF50156">
    <property type="entry name" value="PDZ domain-like"/>
    <property type="match status" value="4"/>
</dbReference>
<feature type="coiled-coil region" evidence="1">
    <location>
        <begin position="101"/>
        <end position="277"/>
    </location>
</feature>
<dbReference type="PROSITE" id="PS50052">
    <property type="entry name" value="GUANYLATE_KINASE_2"/>
    <property type="match status" value="1"/>
</dbReference>
<dbReference type="EMBL" id="KQ979147">
    <property type="protein sequence ID" value="KYN22434.1"/>
    <property type="molecule type" value="Genomic_DNA"/>
</dbReference>
<dbReference type="PANTHER" id="PTHR46360">
    <property type="entry name" value="DISKS LARGE HOMOLOG 5"/>
    <property type="match status" value="1"/>
</dbReference>
<feature type="domain" description="PDZ" evidence="4">
    <location>
        <begin position="541"/>
        <end position="621"/>
    </location>
</feature>
<evidence type="ECO:0000259" key="4">
    <source>
        <dbReference type="PROSITE" id="PS50106"/>
    </source>
</evidence>